<evidence type="ECO:0000259" key="1">
    <source>
        <dbReference type="Pfam" id="PF20178"/>
    </source>
</evidence>
<name>A0ABS6P628_9PSED</name>
<dbReference type="RefSeq" id="WP_169375751.1">
    <property type="nucleotide sequence ID" value="NZ_JAHSTY010000002.1"/>
</dbReference>
<dbReference type="InterPro" id="IPR024079">
    <property type="entry name" value="MetalloPept_cat_dom_sf"/>
</dbReference>
<organism evidence="2 3">
    <name type="scientific">Pseudomonas azadiae</name>
    <dbReference type="NCBI Taxonomy" id="2843612"/>
    <lineage>
        <taxon>Bacteria</taxon>
        <taxon>Pseudomonadati</taxon>
        <taxon>Pseudomonadota</taxon>
        <taxon>Gammaproteobacteria</taxon>
        <taxon>Pseudomonadales</taxon>
        <taxon>Pseudomonadaceae</taxon>
        <taxon>Pseudomonas</taxon>
    </lineage>
</organism>
<dbReference type="Gene3D" id="3.40.390.10">
    <property type="entry name" value="Collagenase (Catalytic Domain)"/>
    <property type="match status" value="1"/>
</dbReference>
<protein>
    <recommendedName>
        <fullName evidence="1">Dermonecrotic toxin N-terminal domain-containing protein</fullName>
    </recommendedName>
</protein>
<dbReference type="Proteomes" id="UP001048976">
    <property type="component" value="Unassembled WGS sequence"/>
</dbReference>
<keyword evidence="3" id="KW-1185">Reference proteome</keyword>
<dbReference type="Pfam" id="PF20178">
    <property type="entry name" value="ToxA_N"/>
    <property type="match status" value="1"/>
</dbReference>
<reference evidence="2" key="1">
    <citation type="submission" date="2021-06" db="EMBL/GenBank/DDBJ databases">
        <title>Updating the genus Pseudomonas: Description of 43 new species and partition of the Pseudomonas putida group.</title>
        <authorList>
            <person name="Girard L."/>
            <person name="Lood C."/>
            <person name="Vandamme P."/>
            <person name="Rokni-Zadeh H."/>
            <person name="Van Noort V."/>
            <person name="Hofte M."/>
            <person name="Lavigne R."/>
            <person name="De Mot R."/>
        </authorList>
    </citation>
    <scope>NUCLEOTIDE SEQUENCE</scope>
    <source>
        <strain evidence="2">SWRI103</strain>
    </source>
</reference>
<feature type="domain" description="Dermonecrotic toxin N-terminal" evidence="1">
    <location>
        <begin position="921"/>
        <end position="1144"/>
    </location>
</feature>
<evidence type="ECO:0000313" key="2">
    <source>
        <dbReference type="EMBL" id="MBV4455913.1"/>
    </source>
</evidence>
<dbReference type="InterPro" id="IPR046673">
    <property type="entry name" value="ToxA_N"/>
</dbReference>
<proteinExistence type="predicted"/>
<accession>A0ABS6P628</accession>
<evidence type="ECO:0000313" key="3">
    <source>
        <dbReference type="Proteomes" id="UP001048976"/>
    </source>
</evidence>
<gene>
    <name evidence="2" type="ORF">KVG91_25345</name>
</gene>
<sequence length="1713" mass="192242">MTRLTPPYFFDEFLRPVRRKQPTERERELGLSLRDLDWLHTLYYATDKARQDADLRTAPMAVEKLTIHLPGNASMPLAGVFLMSPSPDDAKAVLYTPYGGLEVIDSRENALAQLRDRLIRKSERIDLIRFIPIRRRQELEAASDLTLTAHIIEGAVMQDQEDSLIACRQHNLQAMLDQLRNTPTLSWMLDTLLSFMGRACFSGLDHRDSRVNSYVPARDGREPQWISSMPLSQALLQFYLRQGWPRGQTRRFDNPRHVTSGLSAAQRAEDVERWQSLVERSAQSFSSLLSSLLHTYWNEDFDRGQSRHEFFAQVLSDTLRIDLLLKRQDGIVSAEESQRLLGVFLPDEASRRAHCATLRVETVHLEAPYRRAMELAGTLVFSSEQAYLYTHTRGLQVLKDVDDLNDTLLSMLKAAGHEDELLNFLSLDERSVFAESKTFKINSLPIKDNVFYEVVEVIAVKQHSNLEHALNVFRRSDGKVELAALLDCALDVRQMLDQRLLALDAGGRWSLHPVTSGYGQPSTVQAERAKLQLPPLVAAAITVRALHGNHPTLRQLATRALNAELDKSQLSQRANEMYINTYPSEAQQSEERTPERSVSMVEHFIECLAGVGEPVLESPRTGFYTARRAGAALRFSNLGSQQFNALIDRAKVPFFNHDIRTLPRQFLQQHKASLSEALMLGLRGEADLRQLNKSLPPGAHEVLDTVLRHDSLIRLKRHGLNGFLPDAFSLAVSSGSDDALYSLANCFVLTERGGIDPSLSGLAVLWTPQQGYEVFASIQAACQRLAQRLAQPDERLSLLENLAITHRLPHQDYRLGPLQRIDDHLLDNRQESWHDHALDRIDYLLKMPLGPRQLQDSLDNAMQQAPPTNLNRATAIAQGMIHQQDLPVWLGMAAPEEQRLHAELLEQYRLSTLDKRDYLHSLPTLREHAATTLTDLLEKRFPGKAIDPDNVLIPGRTALDGHDLSLIDFALRHLPDLQGDNIRPRSRTATALPAALDGAAVVQLVRQLDLAGYYGALLKTHLNGNSEDNRQRRALFCRQLPWQLLRHAHEEKLEGRISDTAWRYILQVFDMPDAVARAALEGASAMIRPLELIATPGAVPVKPLGLYLIGPRAGAAEPLVLYAPYSPLPVLREYARAEDLLNDINRAGPLQNWIIRQLDASHQATYRHLLPSNGADIRLKSTPVPGNLLSLLFEDNTLALIKMLACQFDRDGKAEWDAVTGLLRKDIPIALQFIAGKLNYPRVVWRGFKLVEASAEDLQQQRWGPALKNFILGVAKLFALRKPLEAALAAASPAETASTGVDESVPAATTLATLDMTEPLRTRLQHFEDHSVALADLAASDQTHVYQAPGTSQGYVPVAGKVYPVRKAGDRWCIVKNDEIGPFVQRNTDGKWILDLSRHDPRFGKTLSRYAGRRYTRSAERDSIHVEAVGLEQIAALSSWKAQCINEALNVATYYAVNCKRNLVRFAEERSPESRVGRFFTELFGVLNLDPAQLARVERRVDEVLNELVNPSLCKPGSGRFVSGTSRWSPIDTYAFVLSDDIDKKIYLLDRFFDPSLDTYQNRLNSPFSINAHARATVLIHELTHLMSSTEDIAYLDSMRPFPDLINVSTLLGQSMRTDLIDLRSTALSTLTPASVLFRTWDALSQRWEGMGHDDATVHARAKILKMTGAKTLNDARQIFMSNPDKRIDTILANADSVTYLISELGRELDPGA</sequence>
<dbReference type="EMBL" id="JAHSTY010000002">
    <property type="protein sequence ID" value="MBV4455913.1"/>
    <property type="molecule type" value="Genomic_DNA"/>
</dbReference>
<comment type="caution">
    <text evidence="2">The sequence shown here is derived from an EMBL/GenBank/DDBJ whole genome shotgun (WGS) entry which is preliminary data.</text>
</comment>